<dbReference type="Proteomes" id="UP001357223">
    <property type="component" value="Chromosome"/>
</dbReference>
<proteinExistence type="predicted"/>
<gene>
    <name evidence="1" type="ORF">R4Z09_00855</name>
</gene>
<name>A0ABZ2CGH8_9BACI</name>
<organism evidence="1 2">
    <name type="scientific">Niallia oryzisoli</name>
    <dbReference type="NCBI Taxonomy" id="1737571"/>
    <lineage>
        <taxon>Bacteria</taxon>
        <taxon>Bacillati</taxon>
        <taxon>Bacillota</taxon>
        <taxon>Bacilli</taxon>
        <taxon>Bacillales</taxon>
        <taxon>Bacillaceae</taxon>
        <taxon>Niallia</taxon>
    </lineage>
</organism>
<dbReference type="RefSeq" id="WP_338450552.1">
    <property type="nucleotide sequence ID" value="NZ_CP137640.1"/>
</dbReference>
<reference evidence="1 2" key="1">
    <citation type="submission" date="2023-10" db="EMBL/GenBank/DDBJ databases">
        <title>Niallia locisalis sp.nov. isolated from a salt pond sample.</title>
        <authorList>
            <person name="Li X.-J."/>
            <person name="Dong L."/>
        </authorList>
    </citation>
    <scope>NUCLEOTIDE SEQUENCE [LARGE SCALE GENOMIC DNA]</scope>
    <source>
        <strain evidence="1 2">DSM 29761</strain>
    </source>
</reference>
<accession>A0ABZ2CGH8</accession>
<dbReference type="EMBL" id="CP137640">
    <property type="protein sequence ID" value="WVX81640.1"/>
    <property type="molecule type" value="Genomic_DNA"/>
</dbReference>
<keyword evidence="2" id="KW-1185">Reference proteome</keyword>
<evidence type="ECO:0000313" key="2">
    <source>
        <dbReference type="Proteomes" id="UP001357223"/>
    </source>
</evidence>
<protein>
    <submittedName>
        <fullName evidence="1">Uncharacterized protein</fullName>
    </submittedName>
</protein>
<evidence type="ECO:0000313" key="1">
    <source>
        <dbReference type="EMBL" id="WVX81640.1"/>
    </source>
</evidence>
<sequence>MNVKKKEIRVRLRDENHEYLEEYKVEHGISTLGASIDNIIDQYKILNKRMFDLTVISKLVAHEVKGGMQNELKKMLLAINHTDYNTQVLIELLQGFIVADNKETLTTTDLFKPPFLNEAEQAVKQKIEAQKIKNHSK</sequence>